<dbReference type="GO" id="GO:0019441">
    <property type="term" value="P:L-tryptophan catabolic process to kynurenine"/>
    <property type="evidence" value="ECO:0007669"/>
    <property type="project" value="InterPro"/>
</dbReference>
<organism evidence="1">
    <name type="scientific">Chlorobium chlorochromatii (strain CaD3)</name>
    <dbReference type="NCBI Taxonomy" id="340177"/>
    <lineage>
        <taxon>Bacteria</taxon>
        <taxon>Pseudomonadati</taxon>
        <taxon>Chlorobiota</taxon>
        <taxon>Chlorobiia</taxon>
        <taxon>Chlorobiales</taxon>
        <taxon>Chlorobiaceae</taxon>
        <taxon>Chlorobium/Pelodictyon group</taxon>
        <taxon>Chlorobium</taxon>
    </lineage>
</organism>
<dbReference type="PANTHER" id="PTHR31118:SF12">
    <property type="entry name" value="CYCLASE-LIKE PROTEIN 2"/>
    <property type="match status" value="1"/>
</dbReference>
<reference evidence="1" key="1">
    <citation type="submission" date="2005-08" db="EMBL/GenBank/DDBJ databases">
        <title>Complete sequence of Chlorobium chlorochromatii CaD3.</title>
        <authorList>
            <person name="Copeland A."/>
            <person name="Lucas S."/>
            <person name="Lapidus A."/>
            <person name="Barry K."/>
            <person name="Detter J.C."/>
            <person name="Glavina T."/>
            <person name="Hammon N."/>
            <person name="Israni S."/>
            <person name="Pitluck S."/>
            <person name="Bryant D."/>
            <person name="Schmutz J."/>
            <person name="Larimer F."/>
            <person name="Land M."/>
            <person name="Kyrpides N."/>
            <person name="Ivanova N."/>
            <person name="Richardson P."/>
        </authorList>
    </citation>
    <scope>NUCLEOTIDE SEQUENCE [LARGE SCALE GENOMIC DNA]</scope>
    <source>
        <strain evidence="1">CaD3</strain>
    </source>
</reference>
<dbReference type="Gene3D" id="3.50.30.50">
    <property type="entry name" value="Putative cyclase"/>
    <property type="match status" value="1"/>
</dbReference>
<keyword evidence="1" id="KW-0378">Hydrolase</keyword>
<dbReference type="EMBL" id="CP000108">
    <property type="protein sequence ID" value="ABB29184.1"/>
    <property type="molecule type" value="Genomic_DNA"/>
</dbReference>
<evidence type="ECO:0000313" key="1">
    <source>
        <dbReference type="EMBL" id="ABB29184.1"/>
    </source>
</evidence>
<dbReference type="KEGG" id="cch:Cag_1936"/>
<dbReference type="eggNOG" id="COG1878">
    <property type="taxonomic scope" value="Bacteria"/>
</dbReference>
<name>Q3AP91_CHLCH</name>
<dbReference type="STRING" id="340177.Cag_1936"/>
<protein>
    <submittedName>
        <fullName evidence="1">Kynurenine formamidase</fullName>
        <ecNumber evidence="1">3.5.1.9</ecNumber>
    </submittedName>
</protein>
<dbReference type="InterPro" id="IPR007325">
    <property type="entry name" value="KFase/CYL"/>
</dbReference>
<dbReference type="AlphaFoldDB" id="Q3AP91"/>
<dbReference type="SUPFAM" id="SSF102198">
    <property type="entry name" value="Putative cyclase"/>
    <property type="match status" value="1"/>
</dbReference>
<dbReference type="HOGENOM" id="CLU_030671_3_0_10"/>
<accession>Q3AP91</accession>
<dbReference type="PANTHER" id="PTHR31118">
    <property type="entry name" value="CYCLASE-LIKE PROTEIN 2"/>
    <property type="match status" value="1"/>
</dbReference>
<dbReference type="Pfam" id="PF04199">
    <property type="entry name" value="Cyclase"/>
    <property type="match status" value="1"/>
</dbReference>
<dbReference type="EC" id="3.5.1.9" evidence="1"/>
<gene>
    <name evidence="1" type="ordered locus">Cag_1936</name>
</gene>
<dbReference type="InterPro" id="IPR037175">
    <property type="entry name" value="KFase_sf"/>
</dbReference>
<dbReference type="GO" id="GO:0004061">
    <property type="term" value="F:arylformamidase activity"/>
    <property type="evidence" value="ECO:0007669"/>
    <property type="project" value="UniProtKB-EC"/>
</dbReference>
<proteinExistence type="predicted"/>
<sequence>MQILDLSHTIEPTMPLYLGTPSPSFQPIASIAHDGFAEQLLTFSSHTGTHVDAPSHLFKQGATVEAMDVSRFVGRAVVLDVRSLLGEEIGLELLLPHEALVRECQFVLLYTGWSCFWGKEAYFGHYPCLSLEAAQWLTSMELHGIGVDALSVDSADSHELPIHRILLERGMVIVENLRGLEPLLHQRFLFSALPLKLAGGEASPVRAIAKVDGVF</sequence>
<dbReference type="OrthoDB" id="9796085at2"/>